<name>A0ACB9L6N9_BAUVA</name>
<reference evidence="1 2" key="1">
    <citation type="journal article" date="2022" name="DNA Res.">
        <title>Chromosomal-level genome assembly of the orchid tree Bauhinia variegata (Leguminosae; Cercidoideae) supports the allotetraploid origin hypothesis of Bauhinia.</title>
        <authorList>
            <person name="Zhong Y."/>
            <person name="Chen Y."/>
            <person name="Zheng D."/>
            <person name="Pang J."/>
            <person name="Liu Y."/>
            <person name="Luo S."/>
            <person name="Meng S."/>
            <person name="Qian L."/>
            <person name="Wei D."/>
            <person name="Dai S."/>
            <person name="Zhou R."/>
        </authorList>
    </citation>
    <scope>NUCLEOTIDE SEQUENCE [LARGE SCALE GENOMIC DNA]</scope>
    <source>
        <strain evidence="1">BV-YZ2020</strain>
    </source>
</reference>
<organism evidence="1 2">
    <name type="scientific">Bauhinia variegata</name>
    <name type="common">Purple orchid tree</name>
    <name type="synonym">Phanera variegata</name>
    <dbReference type="NCBI Taxonomy" id="167791"/>
    <lineage>
        <taxon>Eukaryota</taxon>
        <taxon>Viridiplantae</taxon>
        <taxon>Streptophyta</taxon>
        <taxon>Embryophyta</taxon>
        <taxon>Tracheophyta</taxon>
        <taxon>Spermatophyta</taxon>
        <taxon>Magnoliopsida</taxon>
        <taxon>eudicotyledons</taxon>
        <taxon>Gunneridae</taxon>
        <taxon>Pentapetalae</taxon>
        <taxon>rosids</taxon>
        <taxon>fabids</taxon>
        <taxon>Fabales</taxon>
        <taxon>Fabaceae</taxon>
        <taxon>Cercidoideae</taxon>
        <taxon>Cercideae</taxon>
        <taxon>Bauhiniinae</taxon>
        <taxon>Bauhinia</taxon>
    </lineage>
</organism>
<dbReference type="EMBL" id="CM039437">
    <property type="protein sequence ID" value="KAI4305282.1"/>
    <property type="molecule type" value="Genomic_DNA"/>
</dbReference>
<keyword evidence="2" id="KW-1185">Reference proteome</keyword>
<sequence length="1040" mass="115563">MPTQVSSAKQYLTDEATRALDHAVAVARRRNHAQTTSLHVVSAVLTLPSSTLRDACRRARSCSCSPGLQFQALELSVGVSLDRLPTSKSVEEEPPVSNSLMAAIKRSQASQRRNPESFHLLQMYNQQQQTSSLLKVELKQFILSILDDPIVSRVFGEAGLRSCNIKIALLQPPIPQASQFSRSRYPPVFLSNLTGPEMGRPGYSFPFMSNPGFDVGDENCRRIGEVLARKTKRNPLLMGVSAKGALQSFIESVQRGRVVVFPAELTGLKIICINKEISQFLAESTSEEKMGLKFKDLSLMAEQCTGPGIAVNFGELEVFVGDAVSGAAVSFVVSQLTSLLQIHGGKLWLVGLAGTSDTYSKFLDLFPTVEKDWDLHVLPMSSVTHSMEGVHSTPSFMGSFVPLGGFFSSPMESKNPVNSTSQSFTFWHTCKEKYEKEVADVGKACPTTPKSDSSTSLTWLQKKVNVDMDKVLDVAKTTEDKTLNANILGLQAKWSDIGQSHHHTKSLPEVNIFQTRSQVPSTGGFSFGSVFRESSSKDASFTENQQHSQSSHMPKELQSIFPSKQTLITDLGLGTLYSSVSQEPNTTKPRDHKQHHHQIHHLSDSISTDFEAMNESTSQPKAQPLFSGPNLEAKFDSLDFKSLNLLLTEKVGWQDEAIYAVNRILSLHRSGIRKNYSSHFRGDIWLAFLGPDSVGKKKIASALAEVISGNTESLISVDLVSWDANYPLNSIFECQKSCSLDVLRRKTVVDYIAGELRMRPHSVVFLENVEKADFLVQTSLFQAIRTGKFPDSHGREIRINNTTFVVTSTVYKGNGSVLSEKHAMFSEERILEAKRCQMQLLLEHVSEDVKRSGDTSVKIAPKNKRKLLEGCDSSKQTTESKIQRRDPETSVSHLDLNMPLQEIEEETNLNACKSEKNSEAWLNDFCCQIDEVTFKPFDFDSLAEKILKSISRQFQGRFGSEVLLEIDYEVMVQILAAAWLSDKKNAIEDWVEHVLGRCLDEAQQKYHHAAHCVMKLVACEDLLVEEQAPGVRLPATINLN</sequence>
<evidence type="ECO:0000313" key="1">
    <source>
        <dbReference type="EMBL" id="KAI4305282.1"/>
    </source>
</evidence>
<proteinExistence type="predicted"/>
<evidence type="ECO:0000313" key="2">
    <source>
        <dbReference type="Proteomes" id="UP000828941"/>
    </source>
</evidence>
<accession>A0ACB9L6N9</accession>
<protein>
    <submittedName>
        <fullName evidence="1">Uncharacterized protein</fullName>
    </submittedName>
</protein>
<gene>
    <name evidence="1" type="ORF">L6164_028655</name>
</gene>
<comment type="caution">
    <text evidence="1">The sequence shown here is derived from an EMBL/GenBank/DDBJ whole genome shotgun (WGS) entry which is preliminary data.</text>
</comment>
<dbReference type="Proteomes" id="UP000828941">
    <property type="component" value="Chromosome 12"/>
</dbReference>